<dbReference type="RefSeq" id="WP_260790593.1">
    <property type="nucleotide sequence ID" value="NZ_CP093313.1"/>
</dbReference>
<dbReference type="AlphaFoldDB" id="A0A9J7BG24"/>
<gene>
    <name evidence="1" type="ORF">MOP44_14155</name>
</gene>
<keyword evidence="2" id="KW-1185">Reference proteome</keyword>
<name>A0A9J7BG24_9BACT</name>
<dbReference type="Proteomes" id="UP001059380">
    <property type="component" value="Chromosome"/>
</dbReference>
<evidence type="ECO:0000313" key="2">
    <source>
        <dbReference type="Proteomes" id="UP001059380"/>
    </source>
</evidence>
<dbReference type="EMBL" id="CP093313">
    <property type="protein sequence ID" value="UWZ81728.1"/>
    <property type="molecule type" value="Genomic_DNA"/>
</dbReference>
<dbReference type="KEGG" id="orp:MOP44_14155"/>
<sequence>MTNLYRLDTRDKPALLFTMLRVFASDQSRVAFEGNLANTELFRMEGASHEETEKLKRATTAPQLDFVVLPLTLDRVSEIERAIQSKIAFSGYRGIVHVQIERNEELVFGAYDNFDRDAVVVDGIPSVDLLDQLVSDRTLRSYAAKSTLPS</sequence>
<protein>
    <submittedName>
        <fullName evidence="1">Uncharacterized protein</fullName>
    </submittedName>
</protein>
<proteinExistence type="predicted"/>
<reference evidence="1" key="1">
    <citation type="submission" date="2021-04" db="EMBL/GenBank/DDBJ databases">
        <title>Phylogenetic analysis of Acidobacteriaceae.</title>
        <authorList>
            <person name="Qiu L."/>
            <person name="Zhang Q."/>
        </authorList>
    </citation>
    <scope>NUCLEOTIDE SEQUENCE</scope>
    <source>
        <strain evidence="1">DSM 25168</strain>
    </source>
</reference>
<organism evidence="1 2">
    <name type="scientific">Occallatibacter riparius</name>
    <dbReference type="NCBI Taxonomy" id="1002689"/>
    <lineage>
        <taxon>Bacteria</taxon>
        <taxon>Pseudomonadati</taxon>
        <taxon>Acidobacteriota</taxon>
        <taxon>Terriglobia</taxon>
        <taxon>Terriglobales</taxon>
        <taxon>Acidobacteriaceae</taxon>
        <taxon>Occallatibacter</taxon>
    </lineage>
</organism>
<accession>A0A9J7BG24</accession>
<evidence type="ECO:0000313" key="1">
    <source>
        <dbReference type="EMBL" id="UWZ81728.1"/>
    </source>
</evidence>